<keyword evidence="2" id="KW-1185">Reference proteome</keyword>
<evidence type="ECO:0000313" key="1">
    <source>
        <dbReference type="EMBL" id="CAI9282687.1"/>
    </source>
</evidence>
<organism evidence="1 2">
    <name type="scientific">Lactuca saligna</name>
    <name type="common">Willowleaf lettuce</name>
    <dbReference type="NCBI Taxonomy" id="75948"/>
    <lineage>
        <taxon>Eukaryota</taxon>
        <taxon>Viridiplantae</taxon>
        <taxon>Streptophyta</taxon>
        <taxon>Embryophyta</taxon>
        <taxon>Tracheophyta</taxon>
        <taxon>Spermatophyta</taxon>
        <taxon>Magnoliopsida</taxon>
        <taxon>eudicotyledons</taxon>
        <taxon>Gunneridae</taxon>
        <taxon>Pentapetalae</taxon>
        <taxon>asterids</taxon>
        <taxon>campanulids</taxon>
        <taxon>Asterales</taxon>
        <taxon>Asteraceae</taxon>
        <taxon>Cichorioideae</taxon>
        <taxon>Cichorieae</taxon>
        <taxon>Lactucinae</taxon>
        <taxon>Lactuca</taxon>
    </lineage>
</organism>
<dbReference type="EMBL" id="OX465080">
    <property type="protein sequence ID" value="CAI9282687.1"/>
    <property type="molecule type" value="Genomic_DNA"/>
</dbReference>
<proteinExistence type="predicted"/>
<dbReference type="AlphaFoldDB" id="A0AA36E5A4"/>
<reference evidence="1" key="1">
    <citation type="submission" date="2023-04" db="EMBL/GenBank/DDBJ databases">
        <authorList>
            <person name="Vijverberg K."/>
            <person name="Xiong W."/>
            <person name="Schranz E."/>
        </authorList>
    </citation>
    <scope>NUCLEOTIDE SEQUENCE</scope>
</reference>
<evidence type="ECO:0000313" key="2">
    <source>
        <dbReference type="Proteomes" id="UP001177003"/>
    </source>
</evidence>
<accession>A0AA36E5A4</accession>
<gene>
    <name evidence="1" type="ORF">LSALG_LOCUS22314</name>
</gene>
<dbReference type="Proteomes" id="UP001177003">
    <property type="component" value="Chromosome 4"/>
</dbReference>
<protein>
    <submittedName>
        <fullName evidence="1">Uncharacterized protein</fullName>
    </submittedName>
</protein>
<name>A0AA36E5A4_LACSI</name>
<sequence length="173" mass="20022">MPFFAIKGCDVDDNENRYTTWQPEENREKRNNERTRRKFRFLDMLSLREVLPFMSSSFPSSTLWNITNISNLIYKYVRLAASLSQSLISRPQSKTLDIFLSISVDRLLVAISSLQLSSWSVCESQSVFYVRAGYPLLRVYRVVGRILSYIQGENSFLYKTNHLYASSAISGPH</sequence>